<feature type="region of interest" description="Disordered" evidence="1">
    <location>
        <begin position="1"/>
        <end position="76"/>
    </location>
</feature>
<reference evidence="2" key="1">
    <citation type="submission" date="2021-03" db="EMBL/GenBank/DDBJ databases">
        <title>Acanthopleuribacteraceae sp. M133.</title>
        <authorList>
            <person name="Wang G."/>
        </authorList>
    </citation>
    <scope>NUCLEOTIDE SEQUENCE</scope>
    <source>
        <strain evidence="2">M133</strain>
    </source>
</reference>
<dbReference type="AlphaFoldDB" id="A0A8A4TN31"/>
<dbReference type="EMBL" id="CP071793">
    <property type="protein sequence ID" value="QTD51399.1"/>
    <property type="molecule type" value="Genomic_DNA"/>
</dbReference>
<evidence type="ECO:0000313" key="3">
    <source>
        <dbReference type="Proteomes" id="UP000663929"/>
    </source>
</evidence>
<evidence type="ECO:0000313" key="2">
    <source>
        <dbReference type="EMBL" id="QTD51399.1"/>
    </source>
</evidence>
<sequence length="340" mass="37739">MMQNNISNRHVNTSAQSIQAHQKSHTKGTDQGQKTSQTAAKLSTKRNESKPTAQSARGKVPTQAGKGPESSASKSLLAARRAELKGHTRLETLEDLVTLMKHEIKDSVNFSTADVLSVNLSDKTGRSLFYKAIEGERGWQELIQDPQAFFGDDLDVSHIDKVSYFGNEVMAEHHAAFNEEYAESNRSLWKLAGNSVRFGQAKPSIEMAATKIDKAPITRVSNPDTLNNKTDVANLILKHNIGLDEVHTFLHLVAKSYQPYQPPPPGTPLKSQDYAILDNLMTHVKKEFYESEGEITSTNGATPEQMIERLEKKTDKLPSGHQHSFLSEMLSKMTKAWDVA</sequence>
<organism evidence="2 3">
    <name type="scientific">Sulfidibacter corallicola</name>
    <dbReference type="NCBI Taxonomy" id="2818388"/>
    <lineage>
        <taxon>Bacteria</taxon>
        <taxon>Pseudomonadati</taxon>
        <taxon>Acidobacteriota</taxon>
        <taxon>Holophagae</taxon>
        <taxon>Acanthopleuribacterales</taxon>
        <taxon>Acanthopleuribacteraceae</taxon>
        <taxon>Sulfidibacter</taxon>
    </lineage>
</organism>
<dbReference type="Proteomes" id="UP000663929">
    <property type="component" value="Chromosome"/>
</dbReference>
<keyword evidence="3" id="KW-1185">Reference proteome</keyword>
<gene>
    <name evidence="2" type="ORF">J3U87_02925</name>
</gene>
<feature type="compositionally biased region" description="Polar residues" evidence="1">
    <location>
        <begin position="1"/>
        <end position="21"/>
    </location>
</feature>
<name>A0A8A4TN31_SULCO</name>
<protein>
    <submittedName>
        <fullName evidence="2">Uncharacterized protein</fullName>
    </submittedName>
</protein>
<accession>A0A8A4TN31</accession>
<dbReference type="KEGG" id="scor:J3U87_02925"/>
<evidence type="ECO:0000256" key="1">
    <source>
        <dbReference type="SAM" id="MobiDB-lite"/>
    </source>
</evidence>
<feature type="compositionally biased region" description="Polar residues" evidence="1">
    <location>
        <begin position="29"/>
        <end position="41"/>
    </location>
</feature>
<dbReference type="RefSeq" id="WP_237381527.1">
    <property type="nucleotide sequence ID" value="NZ_CP071793.1"/>
</dbReference>
<proteinExistence type="predicted"/>